<dbReference type="PANTHER" id="PTHR47893">
    <property type="entry name" value="REGULATORY PROTEIN PCHR"/>
    <property type="match status" value="1"/>
</dbReference>
<dbReference type="PROSITE" id="PS01124">
    <property type="entry name" value="HTH_ARAC_FAMILY_2"/>
    <property type="match status" value="1"/>
</dbReference>
<keyword evidence="3" id="KW-0804">Transcription</keyword>
<dbReference type="GO" id="GO:0003700">
    <property type="term" value="F:DNA-binding transcription factor activity"/>
    <property type="evidence" value="ECO:0007669"/>
    <property type="project" value="InterPro"/>
</dbReference>
<evidence type="ECO:0000313" key="5">
    <source>
        <dbReference type="EMBL" id="KGF55531.1"/>
    </source>
</evidence>
<protein>
    <recommendedName>
        <fullName evidence="4">HTH araC/xylS-type domain-containing protein</fullName>
    </recommendedName>
</protein>
<evidence type="ECO:0000313" key="6">
    <source>
        <dbReference type="Proteomes" id="UP000029585"/>
    </source>
</evidence>
<dbReference type="InterPro" id="IPR018062">
    <property type="entry name" value="HTH_AraC-typ_CS"/>
</dbReference>
<comment type="caution">
    <text evidence="5">The sequence shown here is derived from an EMBL/GenBank/DDBJ whole genome shotgun (WGS) entry which is preliminary data.</text>
</comment>
<dbReference type="GO" id="GO:0043565">
    <property type="term" value="F:sequence-specific DNA binding"/>
    <property type="evidence" value="ECO:0007669"/>
    <property type="project" value="InterPro"/>
</dbReference>
<evidence type="ECO:0000256" key="1">
    <source>
        <dbReference type="ARBA" id="ARBA00023015"/>
    </source>
</evidence>
<dbReference type="InterPro" id="IPR018060">
    <property type="entry name" value="HTH_AraC"/>
</dbReference>
<dbReference type="PATRIC" id="fig|742738.3.peg.1896"/>
<dbReference type="RefSeq" id="WP_080744449.1">
    <property type="nucleotide sequence ID" value="NZ_KN174163.1"/>
</dbReference>
<keyword evidence="1" id="KW-0805">Transcription regulation</keyword>
<dbReference type="InterPro" id="IPR009057">
    <property type="entry name" value="Homeodomain-like_sf"/>
</dbReference>
<name>A0A096B920_FLAPL</name>
<feature type="domain" description="HTH araC/xylS-type" evidence="4">
    <location>
        <begin position="223"/>
        <end position="322"/>
    </location>
</feature>
<keyword evidence="6" id="KW-1185">Reference proteome</keyword>
<evidence type="ECO:0000256" key="3">
    <source>
        <dbReference type="ARBA" id="ARBA00023163"/>
    </source>
</evidence>
<dbReference type="AlphaFoldDB" id="A0A096B920"/>
<gene>
    <name evidence="5" type="ORF">HMPREF9460_01844</name>
</gene>
<sequence>MISDFNVDPTAFYNIYKTRDTPENIKSLLCEGNESGEGVMQCFEIAPGIQITYNDLNMDSCFRPLRFEKNFLQINHCLEGCYECELEGGAVSFLGEGDLCVDYLSKDKQVFLGSRIPLKKYRGITVLLEMETAQKTLDNGFQQANINLEQIKDRLCSDGRSLIIKSKHEIDHIFSELYSVDERIQIPYFWIKVIELLLFLSLLDGSSVRHPQQFSADISKRTQEVYQYIIENPFMKETIPDLACMFGVAESSLKRCFKSIAGISIGAFVKSKRIEAAAEMLISEPTLSIGEVGSAAGYENQSKFSAAFKSVLGVTPQAYRYKHI</sequence>
<accession>A0A096B920</accession>
<evidence type="ECO:0000259" key="4">
    <source>
        <dbReference type="PROSITE" id="PS01124"/>
    </source>
</evidence>
<dbReference type="EMBL" id="ADLO01000056">
    <property type="protein sequence ID" value="KGF55531.1"/>
    <property type="molecule type" value="Genomic_DNA"/>
</dbReference>
<dbReference type="Gene3D" id="1.10.10.60">
    <property type="entry name" value="Homeodomain-like"/>
    <property type="match status" value="2"/>
</dbReference>
<dbReference type="eggNOG" id="COG2207">
    <property type="taxonomic scope" value="Bacteria"/>
</dbReference>
<dbReference type="Pfam" id="PF12833">
    <property type="entry name" value="HTH_18"/>
    <property type="match status" value="1"/>
</dbReference>
<keyword evidence="2" id="KW-0238">DNA-binding</keyword>
<dbReference type="InterPro" id="IPR053142">
    <property type="entry name" value="PchR_regulatory_protein"/>
</dbReference>
<dbReference type="Proteomes" id="UP000029585">
    <property type="component" value="Unassembled WGS sequence"/>
</dbReference>
<dbReference type="PROSITE" id="PS00041">
    <property type="entry name" value="HTH_ARAC_FAMILY_1"/>
    <property type="match status" value="1"/>
</dbReference>
<organism evidence="5 6">
    <name type="scientific">Flavonifractor plautii 1_3_50AFAA</name>
    <dbReference type="NCBI Taxonomy" id="742738"/>
    <lineage>
        <taxon>Bacteria</taxon>
        <taxon>Bacillati</taxon>
        <taxon>Bacillota</taxon>
        <taxon>Clostridia</taxon>
        <taxon>Eubacteriales</taxon>
        <taxon>Oscillospiraceae</taxon>
        <taxon>Flavonifractor</taxon>
    </lineage>
</organism>
<dbReference type="InterPro" id="IPR020449">
    <property type="entry name" value="Tscrpt_reg_AraC-type_HTH"/>
</dbReference>
<dbReference type="HOGENOM" id="CLU_052345_0_2_9"/>
<reference evidence="5 6" key="1">
    <citation type="submission" date="2011-08" db="EMBL/GenBank/DDBJ databases">
        <title>The Genome Sequence of Clostridium orbiscindens 1_3_50AFAA.</title>
        <authorList>
            <consortium name="The Broad Institute Genome Sequencing Platform"/>
            <person name="Earl A."/>
            <person name="Ward D."/>
            <person name="Feldgarden M."/>
            <person name="Gevers D."/>
            <person name="Daigneault M."/>
            <person name="Strauss J."/>
            <person name="Allen-Vercoe E."/>
            <person name="Young S.K."/>
            <person name="Zeng Q."/>
            <person name="Gargeya S."/>
            <person name="Fitzgerald M."/>
            <person name="Haas B."/>
            <person name="Abouelleil A."/>
            <person name="Alvarado L."/>
            <person name="Arachchi H.M."/>
            <person name="Berlin A."/>
            <person name="Brown A."/>
            <person name="Chapman S.B."/>
            <person name="Chen Z."/>
            <person name="Dunbar C."/>
            <person name="Freedman E."/>
            <person name="Gearin G."/>
            <person name="Gellesch M."/>
            <person name="Goldberg J."/>
            <person name="Griggs A."/>
            <person name="Gujja S."/>
            <person name="Heiman D."/>
            <person name="Howarth C."/>
            <person name="Larson L."/>
            <person name="Lui A."/>
            <person name="MacDonald P.J.P."/>
            <person name="Montmayeur A."/>
            <person name="Murphy C."/>
            <person name="Neiman D."/>
            <person name="Pearson M."/>
            <person name="Priest M."/>
            <person name="Roberts A."/>
            <person name="Saif S."/>
            <person name="Shea T."/>
            <person name="Shenoy N."/>
            <person name="Sisk P."/>
            <person name="Stolte C."/>
            <person name="Sykes S."/>
            <person name="Wortman J."/>
            <person name="Nusbaum C."/>
            <person name="Birren B."/>
        </authorList>
    </citation>
    <scope>NUCLEOTIDE SEQUENCE [LARGE SCALE GENOMIC DNA]</scope>
    <source>
        <strain evidence="5 6">1_3_50AFAA</strain>
    </source>
</reference>
<evidence type="ECO:0000256" key="2">
    <source>
        <dbReference type="ARBA" id="ARBA00023125"/>
    </source>
</evidence>
<dbReference type="SMART" id="SM00342">
    <property type="entry name" value="HTH_ARAC"/>
    <property type="match status" value="1"/>
</dbReference>
<dbReference type="SUPFAM" id="SSF46689">
    <property type="entry name" value="Homeodomain-like"/>
    <property type="match status" value="1"/>
</dbReference>
<dbReference type="PRINTS" id="PR00032">
    <property type="entry name" value="HTHARAC"/>
</dbReference>
<proteinExistence type="predicted"/>
<dbReference type="PANTHER" id="PTHR47893:SF1">
    <property type="entry name" value="REGULATORY PROTEIN PCHR"/>
    <property type="match status" value="1"/>
</dbReference>